<dbReference type="Proteomes" id="UP000717696">
    <property type="component" value="Unassembled WGS sequence"/>
</dbReference>
<dbReference type="AlphaFoldDB" id="A0A9P9F8X2"/>
<organism evidence="2 3">
    <name type="scientific">Dactylonectria estremocensis</name>
    <dbReference type="NCBI Taxonomy" id="1079267"/>
    <lineage>
        <taxon>Eukaryota</taxon>
        <taxon>Fungi</taxon>
        <taxon>Dikarya</taxon>
        <taxon>Ascomycota</taxon>
        <taxon>Pezizomycotina</taxon>
        <taxon>Sordariomycetes</taxon>
        <taxon>Hypocreomycetidae</taxon>
        <taxon>Hypocreales</taxon>
        <taxon>Nectriaceae</taxon>
        <taxon>Dactylonectria</taxon>
    </lineage>
</organism>
<reference evidence="2" key="1">
    <citation type="journal article" date="2021" name="Nat. Commun.">
        <title>Genetic determinants of endophytism in the Arabidopsis root mycobiome.</title>
        <authorList>
            <person name="Mesny F."/>
            <person name="Miyauchi S."/>
            <person name="Thiergart T."/>
            <person name="Pickel B."/>
            <person name="Atanasova L."/>
            <person name="Karlsson M."/>
            <person name="Huettel B."/>
            <person name="Barry K.W."/>
            <person name="Haridas S."/>
            <person name="Chen C."/>
            <person name="Bauer D."/>
            <person name="Andreopoulos W."/>
            <person name="Pangilinan J."/>
            <person name="LaButti K."/>
            <person name="Riley R."/>
            <person name="Lipzen A."/>
            <person name="Clum A."/>
            <person name="Drula E."/>
            <person name="Henrissat B."/>
            <person name="Kohler A."/>
            <person name="Grigoriev I.V."/>
            <person name="Martin F.M."/>
            <person name="Hacquard S."/>
        </authorList>
    </citation>
    <scope>NUCLEOTIDE SEQUENCE</scope>
    <source>
        <strain evidence="2">MPI-CAGE-AT-0021</strain>
    </source>
</reference>
<accession>A0A9P9F8X2</accession>
<feature type="compositionally biased region" description="Basic and acidic residues" evidence="1">
    <location>
        <begin position="195"/>
        <end position="204"/>
    </location>
</feature>
<gene>
    <name evidence="2" type="ORF">B0J13DRAFT_227521</name>
</gene>
<feature type="region of interest" description="Disordered" evidence="1">
    <location>
        <begin position="172"/>
        <end position="204"/>
    </location>
</feature>
<evidence type="ECO:0000256" key="1">
    <source>
        <dbReference type="SAM" id="MobiDB-lite"/>
    </source>
</evidence>
<protein>
    <submittedName>
        <fullName evidence="2">Uncharacterized protein</fullName>
    </submittedName>
</protein>
<sequence>MGGRGLELRAGNISKANPSLITIHHHSSNPLIITLSAPPLIHRHHYEKASSCIRRPVGPATERCHTPRRSACGGSHRGTQSRGDAAGVGKPTCELDGTCEKLDGCCEKLDRGGDAALLGPSLHRFFHSSLFVLSSGNKRKSTQMPSQHPRCRPPNDTITCVPFLLFERHNETHLSNPGSARETRREGPKLAAVAHADKPVDTAP</sequence>
<dbReference type="EMBL" id="JAGMUU010000004">
    <property type="protein sequence ID" value="KAH7155501.1"/>
    <property type="molecule type" value="Genomic_DNA"/>
</dbReference>
<name>A0A9P9F8X2_9HYPO</name>
<proteinExistence type="predicted"/>
<evidence type="ECO:0000313" key="3">
    <source>
        <dbReference type="Proteomes" id="UP000717696"/>
    </source>
</evidence>
<dbReference type="OrthoDB" id="10655530at2759"/>
<evidence type="ECO:0000313" key="2">
    <source>
        <dbReference type="EMBL" id="KAH7155501.1"/>
    </source>
</evidence>
<comment type="caution">
    <text evidence="2">The sequence shown here is derived from an EMBL/GenBank/DDBJ whole genome shotgun (WGS) entry which is preliminary data.</text>
</comment>
<keyword evidence="3" id="KW-1185">Reference proteome</keyword>
<feature type="region of interest" description="Disordered" evidence="1">
    <location>
        <begin position="63"/>
        <end position="87"/>
    </location>
</feature>